<evidence type="ECO:0000256" key="4">
    <source>
        <dbReference type="SAM" id="Coils"/>
    </source>
</evidence>
<dbReference type="OrthoDB" id="9811611at2"/>
<protein>
    <recommendedName>
        <fullName evidence="5">Type I restriction modification DNA specificity domain-containing protein</fullName>
    </recommendedName>
</protein>
<feature type="coiled-coil region" evidence="4">
    <location>
        <begin position="161"/>
        <end position="188"/>
    </location>
</feature>
<feature type="domain" description="Type I restriction modification DNA specificity" evidence="5">
    <location>
        <begin position="41"/>
        <end position="168"/>
    </location>
</feature>
<comment type="similarity">
    <text evidence="1">Belongs to the type-I restriction system S methylase family.</text>
</comment>
<comment type="caution">
    <text evidence="6">The sequence shown here is derived from an EMBL/GenBank/DDBJ whole genome shotgun (WGS) entry which is preliminary data.</text>
</comment>
<accession>A0A329U9H1</accession>
<evidence type="ECO:0000256" key="3">
    <source>
        <dbReference type="ARBA" id="ARBA00023125"/>
    </source>
</evidence>
<dbReference type="GO" id="GO:0009307">
    <property type="term" value="P:DNA restriction-modification system"/>
    <property type="evidence" value="ECO:0007669"/>
    <property type="project" value="UniProtKB-KW"/>
</dbReference>
<gene>
    <name evidence="6" type="ORF">C4N22_08495</name>
</gene>
<keyword evidence="3" id="KW-0238">DNA-binding</keyword>
<reference evidence="6 7" key="1">
    <citation type="submission" date="2018-02" db="EMBL/GenBank/DDBJ databases">
        <title>Complete genome sequencing of Faecalibacterium prausnitzii strains isolated from the human gut.</title>
        <authorList>
            <person name="Fitzgerald B.C."/>
            <person name="Shkoporov A.N."/>
            <person name="Ross P.R."/>
            <person name="Hill C."/>
        </authorList>
    </citation>
    <scope>NUCLEOTIDE SEQUENCE [LARGE SCALE GENOMIC DNA]</scope>
    <source>
        <strain evidence="6 7">APC923/61-1</strain>
    </source>
</reference>
<dbReference type="RefSeq" id="WP_112148644.1">
    <property type="nucleotide sequence ID" value="NZ_PRLE01000004.1"/>
</dbReference>
<evidence type="ECO:0000313" key="7">
    <source>
        <dbReference type="Proteomes" id="UP000250583"/>
    </source>
</evidence>
<dbReference type="SUPFAM" id="SSF116734">
    <property type="entry name" value="DNA methylase specificity domain"/>
    <property type="match status" value="2"/>
</dbReference>
<dbReference type="AlphaFoldDB" id="A0A329U9H1"/>
<sequence length="396" mass="44401">MTLVDIISNGGLLCDGDWIETKDQDVRGKVRLIQLADIGDGEFKDKSSKYITLETAERLHCTFLEKGDILIARLPEPLGRACIFPLEGAYITAVDIAILRIKDISINPQYIMYLINSSTFRSQIKQYESGTTRKRISRKNLEKIEFSLPNLEIQNRIVARIEELFSKLDKAVDTLKTTKEQLAVYRQAVLKDAFSDFEKKDSIRNLTTVVTSGSRGWAKYYSENGALFVRIGNLTHSGIDIDFSDIQHITPPDNAEGIRTRLQPNDVLVSITADLGSIGFVSKKGEEAYINQHIALVRFQNSAQGRFMAWYLRSEYGQKDLLKNKRGGGKLGLGLDDIRDTPVPIVDDVTAKETVDKIEEQLSVCNSIEKTVDTALAQTDAMRQSILKQAFKEGSI</sequence>
<dbReference type="EMBL" id="PRLE01000004">
    <property type="protein sequence ID" value="RAW58761.1"/>
    <property type="molecule type" value="Genomic_DNA"/>
</dbReference>
<dbReference type="PANTHER" id="PTHR30408">
    <property type="entry name" value="TYPE-1 RESTRICTION ENZYME ECOKI SPECIFICITY PROTEIN"/>
    <property type="match status" value="1"/>
</dbReference>
<keyword evidence="2" id="KW-0680">Restriction system</keyword>
<dbReference type="InterPro" id="IPR052021">
    <property type="entry name" value="Type-I_RS_S_subunit"/>
</dbReference>
<proteinExistence type="inferred from homology"/>
<dbReference type="InterPro" id="IPR000055">
    <property type="entry name" value="Restrct_endonuc_typeI_TRD"/>
</dbReference>
<dbReference type="Proteomes" id="UP000250583">
    <property type="component" value="Unassembled WGS sequence"/>
</dbReference>
<dbReference type="Pfam" id="PF01420">
    <property type="entry name" value="Methylase_S"/>
    <property type="match status" value="2"/>
</dbReference>
<feature type="domain" description="Type I restriction modification DNA specificity" evidence="5">
    <location>
        <begin position="263"/>
        <end position="373"/>
    </location>
</feature>
<keyword evidence="4" id="KW-0175">Coiled coil</keyword>
<evidence type="ECO:0000256" key="2">
    <source>
        <dbReference type="ARBA" id="ARBA00022747"/>
    </source>
</evidence>
<evidence type="ECO:0000256" key="1">
    <source>
        <dbReference type="ARBA" id="ARBA00010923"/>
    </source>
</evidence>
<evidence type="ECO:0000313" key="6">
    <source>
        <dbReference type="EMBL" id="RAW58761.1"/>
    </source>
</evidence>
<evidence type="ECO:0000259" key="5">
    <source>
        <dbReference type="Pfam" id="PF01420"/>
    </source>
</evidence>
<organism evidence="6 7">
    <name type="scientific">Faecalibacterium prausnitzii</name>
    <dbReference type="NCBI Taxonomy" id="853"/>
    <lineage>
        <taxon>Bacteria</taxon>
        <taxon>Bacillati</taxon>
        <taxon>Bacillota</taxon>
        <taxon>Clostridia</taxon>
        <taxon>Eubacteriales</taxon>
        <taxon>Oscillospiraceae</taxon>
        <taxon>Faecalibacterium</taxon>
    </lineage>
</organism>
<dbReference type="GO" id="GO:0003677">
    <property type="term" value="F:DNA binding"/>
    <property type="evidence" value="ECO:0007669"/>
    <property type="project" value="UniProtKB-KW"/>
</dbReference>
<dbReference type="PANTHER" id="PTHR30408:SF12">
    <property type="entry name" value="TYPE I RESTRICTION ENZYME MJAVIII SPECIFICITY SUBUNIT"/>
    <property type="match status" value="1"/>
</dbReference>
<name>A0A329U9H1_9FIRM</name>
<dbReference type="Gene3D" id="3.90.220.20">
    <property type="entry name" value="DNA methylase specificity domains"/>
    <property type="match status" value="2"/>
</dbReference>
<dbReference type="InterPro" id="IPR044946">
    <property type="entry name" value="Restrct_endonuc_typeI_TRD_sf"/>
</dbReference>